<keyword evidence="1" id="KW-1133">Transmembrane helix</keyword>
<dbReference type="RefSeq" id="WP_069087156.1">
    <property type="nucleotide sequence ID" value="NZ_JBITWN010000004.1"/>
</dbReference>
<organism evidence="2 3">
    <name type="scientific">Micromonospora chalcea</name>
    <dbReference type="NCBI Taxonomy" id="1874"/>
    <lineage>
        <taxon>Bacteria</taxon>
        <taxon>Bacillati</taxon>
        <taxon>Actinomycetota</taxon>
        <taxon>Actinomycetes</taxon>
        <taxon>Micromonosporales</taxon>
        <taxon>Micromonosporaceae</taxon>
        <taxon>Micromonospora</taxon>
    </lineage>
</organism>
<keyword evidence="1" id="KW-0472">Membrane</keyword>
<feature type="transmembrane region" description="Helical" evidence="1">
    <location>
        <begin position="438"/>
        <end position="459"/>
    </location>
</feature>
<gene>
    <name evidence="2" type="ORF">DLJ60_08595</name>
</gene>
<comment type="caution">
    <text evidence="2">The sequence shown here is derived from an EMBL/GenBank/DDBJ whole genome shotgun (WGS) entry which is preliminary data.</text>
</comment>
<keyword evidence="3" id="KW-1185">Reference proteome</keyword>
<sequence length="465" mass="51980">MENGSVILSSLDDVPAPPVTDRLLISGCSVVSYHAHRLASPTRLAEAFELGTLASIDDDRSYASKVRPGSGLEYSAFVDAGPVPAALTRIVHSNHAARLQQSVLWLGEEYVVSAIPFFLSVRRPDRAGIELTAPLTVDGLLRFLGLLAEPAIARSVGEQAAAALARRLGLRVDEIERTWPVTGSFGIQIWNLDGTTGRDTAKLYEGSKESAEYSWEISAILSYSSDHFKEDGLWRRRSRQQIYSTVRSGSGFFDDHMVFVNADCCLEMAHLPAWLRDRSDFRLTNYGYDSSSIFVWSISMLRTAIAEDLSQRYREAVVDLIARRQITVVEQAEMTRLHVRHSRLLDRIVTFRDQFVEARNRALDEQITTYRSGSRATSALLRHIDRYSALAMSLYRVHEETERSRRDALIAMLAVVLAVVQVPGFVEQIADWADAGTWVRLGISATLIVLPLVLLWRVLRRTASG</sequence>
<feature type="transmembrane region" description="Helical" evidence="1">
    <location>
        <begin position="408"/>
        <end position="426"/>
    </location>
</feature>
<evidence type="ECO:0000313" key="2">
    <source>
        <dbReference type="EMBL" id="RQW94677.1"/>
    </source>
</evidence>
<evidence type="ECO:0000256" key="1">
    <source>
        <dbReference type="SAM" id="Phobius"/>
    </source>
</evidence>
<evidence type="ECO:0000313" key="3">
    <source>
        <dbReference type="Proteomes" id="UP000274694"/>
    </source>
</evidence>
<proteinExistence type="predicted"/>
<accession>A0ABX9Y6F6</accession>
<name>A0ABX9Y6F6_MICCH</name>
<dbReference type="Proteomes" id="UP000274694">
    <property type="component" value="Unassembled WGS sequence"/>
</dbReference>
<keyword evidence="1" id="KW-0812">Transmembrane</keyword>
<dbReference type="EMBL" id="QGTA01000146">
    <property type="protein sequence ID" value="RQW94677.1"/>
    <property type="molecule type" value="Genomic_DNA"/>
</dbReference>
<reference evidence="2 3" key="1">
    <citation type="submission" date="2018-05" db="EMBL/GenBank/DDBJ databases">
        <title>Micromonospora from Atacama Desert.</title>
        <authorList>
            <person name="Carro L."/>
            <person name="Goodfellow M."/>
            <person name="Klenk H.-P."/>
        </authorList>
    </citation>
    <scope>NUCLEOTIDE SEQUENCE [LARGE SCALE GENOMIC DNA]</scope>
    <source>
        <strain evidence="2 3">LB41</strain>
    </source>
</reference>
<protein>
    <submittedName>
        <fullName evidence="2">Uncharacterized protein</fullName>
    </submittedName>
</protein>